<evidence type="ECO:0000313" key="1">
    <source>
        <dbReference type="EMBL" id="KAJ2765461.1"/>
    </source>
</evidence>
<dbReference type="Proteomes" id="UP001140066">
    <property type="component" value="Unassembled WGS sequence"/>
</dbReference>
<name>A0ACC1JQH8_9FUNG</name>
<gene>
    <name evidence="1" type="ORF">GGI18_006212</name>
</gene>
<proteinExistence type="predicted"/>
<sequence>MGFCFSRPAVDDDATEQSALLGNQYYSGRPERAVQNDPFAHFSAEELAQREEEERLRALERQTTEALINISQRGDFAHAQTFASTSGSTRDYTEILREFNQKIKLPMVTLTGPAEFPRGRSTNTDVVAVLAEGRILDADVRRLDDGIDFIIDAISDTHIRSEGDLIVPLSASSEASTN</sequence>
<comment type="caution">
    <text evidence="1">The sequence shown here is derived from an EMBL/GenBank/DDBJ whole genome shotgun (WGS) entry which is preliminary data.</text>
</comment>
<keyword evidence="2" id="KW-1185">Reference proteome</keyword>
<evidence type="ECO:0000313" key="2">
    <source>
        <dbReference type="Proteomes" id="UP001140066"/>
    </source>
</evidence>
<protein>
    <submittedName>
        <fullName evidence="1">Uncharacterized protein</fullName>
    </submittedName>
</protein>
<accession>A0ACC1JQH8</accession>
<dbReference type="EMBL" id="JANBUK010003967">
    <property type="protein sequence ID" value="KAJ2765461.1"/>
    <property type="molecule type" value="Genomic_DNA"/>
</dbReference>
<reference evidence="1" key="1">
    <citation type="submission" date="2022-07" db="EMBL/GenBank/DDBJ databases">
        <title>Phylogenomic reconstructions and comparative analyses of Kickxellomycotina fungi.</title>
        <authorList>
            <person name="Reynolds N.K."/>
            <person name="Stajich J.E."/>
            <person name="Barry K."/>
            <person name="Grigoriev I.V."/>
            <person name="Crous P."/>
            <person name="Smith M.E."/>
        </authorList>
    </citation>
    <scope>NUCLEOTIDE SEQUENCE</scope>
    <source>
        <strain evidence="1">BCRC 34191</strain>
    </source>
</reference>
<organism evidence="1 2">
    <name type="scientific">Coemansia linderi</name>
    <dbReference type="NCBI Taxonomy" id="2663919"/>
    <lineage>
        <taxon>Eukaryota</taxon>
        <taxon>Fungi</taxon>
        <taxon>Fungi incertae sedis</taxon>
        <taxon>Zoopagomycota</taxon>
        <taxon>Kickxellomycotina</taxon>
        <taxon>Kickxellomycetes</taxon>
        <taxon>Kickxellales</taxon>
        <taxon>Kickxellaceae</taxon>
        <taxon>Coemansia</taxon>
    </lineage>
</organism>